<evidence type="ECO:0000313" key="4">
    <source>
        <dbReference type="Proteomes" id="UP000486760"/>
    </source>
</evidence>
<proteinExistence type="predicted"/>
<feature type="transmembrane region" description="Helical" evidence="2">
    <location>
        <begin position="6"/>
        <end position="29"/>
    </location>
</feature>
<name>A0A7V7KFP2_9GAMM</name>
<evidence type="ECO:0000256" key="1">
    <source>
        <dbReference type="SAM" id="MobiDB-lite"/>
    </source>
</evidence>
<sequence length="149" mass="16407">MLTTDSMSLLWLTYLGLSLVVLLSGYLALSFLPRMLRLPITWAVAGILWIPTRFRLPLVEEGEFYIGLAPAVVVASVAFLERNASTLLSSGLLVAAGAGLGVALGLLQWWWFRSGSEPEGREDDNNARRDGRNGEGPREPRERREPLIG</sequence>
<accession>A0A7V7KFP2</accession>
<dbReference type="EMBL" id="VTPY01000005">
    <property type="protein sequence ID" value="KAA0011358.1"/>
    <property type="molecule type" value="Genomic_DNA"/>
</dbReference>
<reference evidence="3 4" key="1">
    <citation type="submission" date="2019-08" db="EMBL/GenBank/DDBJ databases">
        <title>Bioinformatics analysis of the strain L3 and L5.</title>
        <authorList>
            <person name="Li X."/>
        </authorList>
    </citation>
    <scope>NUCLEOTIDE SEQUENCE [LARGE SCALE GENOMIC DNA]</scope>
    <source>
        <strain evidence="3 4">L5</strain>
    </source>
</reference>
<organism evidence="3 4">
    <name type="scientific">Billgrantia pellis</name>
    <dbReference type="NCBI Taxonomy" id="2606936"/>
    <lineage>
        <taxon>Bacteria</taxon>
        <taxon>Pseudomonadati</taxon>
        <taxon>Pseudomonadota</taxon>
        <taxon>Gammaproteobacteria</taxon>
        <taxon>Oceanospirillales</taxon>
        <taxon>Halomonadaceae</taxon>
        <taxon>Billgrantia</taxon>
    </lineage>
</organism>
<gene>
    <name evidence="3" type="ORF">F0A17_14750</name>
</gene>
<keyword evidence="2" id="KW-1133">Transmembrane helix</keyword>
<dbReference type="AlphaFoldDB" id="A0A7V7KFP2"/>
<feature type="region of interest" description="Disordered" evidence="1">
    <location>
        <begin position="116"/>
        <end position="149"/>
    </location>
</feature>
<evidence type="ECO:0000256" key="2">
    <source>
        <dbReference type="SAM" id="Phobius"/>
    </source>
</evidence>
<feature type="transmembrane region" description="Helical" evidence="2">
    <location>
        <begin position="92"/>
        <end position="112"/>
    </location>
</feature>
<evidence type="ECO:0000313" key="3">
    <source>
        <dbReference type="EMBL" id="KAA0011358.1"/>
    </source>
</evidence>
<comment type="caution">
    <text evidence="3">The sequence shown here is derived from an EMBL/GenBank/DDBJ whole genome shotgun (WGS) entry which is preliminary data.</text>
</comment>
<keyword evidence="2" id="KW-0472">Membrane</keyword>
<dbReference type="RefSeq" id="WP_149329098.1">
    <property type="nucleotide sequence ID" value="NZ_VTPY01000005.1"/>
</dbReference>
<keyword evidence="4" id="KW-1185">Reference proteome</keyword>
<keyword evidence="2" id="KW-0812">Transmembrane</keyword>
<dbReference type="Proteomes" id="UP000486760">
    <property type="component" value="Unassembled WGS sequence"/>
</dbReference>
<protein>
    <submittedName>
        <fullName evidence="3">Uncharacterized protein</fullName>
    </submittedName>
</protein>